<dbReference type="EMBL" id="JACHJJ010000020">
    <property type="protein sequence ID" value="MBB5965918.1"/>
    <property type="molecule type" value="Genomic_DNA"/>
</dbReference>
<accession>A0A841DC99</accession>
<evidence type="ECO:0000256" key="1">
    <source>
        <dbReference type="SAM" id="MobiDB-lite"/>
    </source>
</evidence>
<dbReference type="Proteomes" id="UP000562352">
    <property type="component" value="Unassembled WGS sequence"/>
</dbReference>
<reference evidence="2 3" key="1">
    <citation type="submission" date="2020-08" db="EMBL/GenBank/DDBJ databases">
        <title>Genomic Encyclopedia of Type Strains, Phase III (KMG-III): the genomes of soil and plant-associated and newly described type strains.</title>
        <authorList>
            <person name="Whitman W."/>
        </authorList>
    </citation>
    <scope>NUCLEOTIDE SEQUENCE [LARGE SCALE GENOMIC DNA]</scope>
    <source>
        <strain evidence="2 3">CECT 3303</strain>
    </source>
</reference>
<dbReference type="RefSeq" id="WP_184945641.1">
    <property type="nucleotide sequence ID" value="NZ_BAAAWZ010000004.1"/>
</dbReference>
<dbReference type="NCBIfam" id="TIGR02548">
    <property type="entry name" value="casB_cse2"/>
    <property type="match status" value="1"/>
</dbReference>
<feature type="compositionally biased region" description="Basic and acidic residues" evidence="1">
    <location>
        <begin position="81"/>
        <end position="93"/>
    </location>
</feature>
<proteinExistence type="predicted"/>
<dbReference type="InterPro" id="IPR038287">
    <property type="entry name" value="Cse2_sf"/>
</dbReference>
<keyword evidence="3" id="KW-1185">Reference proteome</keyword>
<dbReference type="Pfam" id="PF09485">
    <property type="entry name" value="CRISPR_Cse2"/>
    <property type="match status" value="1"/>
</dbReference>
<feature type="region of interest" description="Disordered" evidence="1">
    <location>
        <begin position="80"/>
        <end position="110"/>
    </location>
</feature>
<dbReference type="Gene3D" id="1.10.520.40">
    <property type="entry name" value="CRISPR-associated protein Cse2"/>
    <property type="match status" value="1"/>
</dbReference>
<organism evidence="2 3">
    <name type="scientific">Planomonospora venezuelensis</name>
    <dbReference type="NCBI Taxonomy" id="1999"/>
    <lineage>
        <taxon>Bacteria</taxon>
        <taxon>Bacillati</taxon>
        <taxon>Actinomycetota</taxon>
        <taxon>Actinomycetes</taxon>
        <taxon>Streptosporangiales</taxon>
        <taxon>Streptosporangiaceae</taxon>
        <taxon>Planomonospora</taxon>
    </lineage>
</organism>
<dbReference type="AlphaFoldDB" id="A0A841DC99"/>
<gene>
    <name evidence="2" type="ORF">FHS22_005209</name>
</gene>
<evidence type="ECO:0000313" key="3">
    <source>
        <dbReference type="Proteomes" id="UP000562352"/>
    </source>
</evidence>
<protein>
    <submittedName>
        <fullName evidence="2">CRISPR type I-E-associated protein CasB/Cse2</fullName>
    </submittedName>
</protein>
<comment type="caution">
    <text evidence="2">The sequence shown here is derived from an EMBL/GenBank/DDBJ whole genome shotgun (WGS) entry which is preliminary data.</text>
</comment>
<name>A0A841DC99_PLAVE</name>
<sequence length="214" mass="23911">MISDEELERRAVNLVGKTVRVLRGENKRPQVALRRALGRLPEDPASRAAHMVVAPVLPERPDPSTERAFYAVAAMIAAQPRDARDETTGRLDPGEIDDDPDPETVVPETKRESLGAALGRAVGNGTLSESTTEARLHLLCRQDIAGVHRHLPRIITRLRADLVPVDWVRLTIDLARWDVRRNEISKRWLQDYYRTSYAIKAMQAKSANNGSEAP</sequence>
<dbReference type="CDD" id="cd09731">
    <property type="entry name" value="Cse2_I-E"/>
    <property type="match status" value="1"/>
</dbReference>
<dbReference type="InterPro" id="IPR013382">
    <property type="entry name" value="CRISPR-assoc_prot_Cse2"/>
</dbReference>
<evidence type="ECO:0000313" key="2">
    <source>
        <dbReference type="EMBL" id="MBB5965918.1"/>
    </source>
</evidence>